<reference evidence="3" key="3">
    <citation type="submission" date="2015-06" db="UniProtKB">
        <authorList>
            <consortium name="EnsemblMetazoa"/>
        </authorList>
    </citation>
    <scope>IDENTIFICATION</scope>
</reference>
<evidence type="ECO:0000313" key="2">
    <source>
        <dbReference type="EMBL" id="ELT95061.1"/>
    </source>
</evidence>
<dbReference type="Proteomes" id="UP000014760">
    <property type="component" value="Unassembled WGS sequence"/>
</dbReference>
<evidence type="ECO:0000313" key="3">
    <source>
        <dbReference type="EnsemblMetazoa" id="CapteP204916"/>
    </source>
</evidence>
<name>R7TUC0_CAPTE</name>
<reference evidence="4" key="1">
    <citation type="submission" date="2012-12" db="EMBL/GenBank/DDBJ databases">
        <authorList>
            <person name="Hellsten U."/>
            <person name="Grimwood J."/>
            <person name="Chapman J.A."/>
            <person name="Shapiro H."/>
            <person name="Aerts A."/>
            <person name="Otillar R.P."/>
            <person name="Terry A.Y."/>
            <person name="Boore J.L."/>
            <person name="Simakov O."/>
            <person name="Marletaz F."/>
            <person name="Cho S.-J."/>
            <person name="Edsinger-Gonzales E."/>
            <person name="Havlak P."/>
            <person name="Kuo D.-H."/>
            <person name="Larsson T."/>
            <person name="Lv J."/>
            <person name="Arendt D."/>
            <person name="Savage R."/>
            <person name="Osoegawa K."/>
            <person name="de Jong P."/>
            <person name="Lindberg D.R."/>
            <person name="Seaver E.C."/>
            <person name="Weisblat D.A."/>
            <person name="Putnam N.H."/>
            <person name="Grigoriev I.V."/>
            <person name="Rokhsar D.S."/>
        </authorList>
    </citation>
    <scope>NUCLEOTIDE SEQUENCE</scope>
    <source>
        <strain evidence="4">I ESC-2004</strain>
    </source>
</reference>
<feature type="compositionally biased region" description="Polar residues" evidence="1">
    <location>
        <begin position="113"/>
        <end position="125"/>
    </location>
</feature>
<feature type="compositionally biased region" description="Basic residues" evidence="1">
    <location>
        <begin position="100"/>
        <end position="112"/>
    </location>
</feature>
<accession>R7TUC0</accession>
<protein>
    <submittedName>
        <fullName evidence="2 3">Uncharacterized protein</fullName>
    </submittedName>
</protein>
<gene>
    <name evidence="2" type="ORF">CAPTEDRAFT_204916</name>
</gene>
<dbReference type="HOGENOM" id="CLU_1397560_0_0_1"/>
<feature type="compositionally biased region" description="Basic and acidic residues" evidence="1">
    <location>
        <begin position="71"/>
        <end position="84"/>
    </location>
</feature>
<organism evidence="2">
    <name type="scientific">Capitella teleta</name>
    <name type="common">Polychaete worm</name>
    <dbReference type="NCBI Taxonomy" id="283909"/>
    <lineage>
        <taxon>Eukaryota</taxon>
        <taxon>Metazoa</taxon>
        <taxon>Spiralia</taxon>
        <taxon>Lophotrochozoa</taxon>
        <taxon>Annelida</taxon>
        <taxon>Polychaeta</taxon>
        <taxon>Sedentaria</taxon>
        <taxon>Scolecida</taxon>
        <taxon>Capitellidae</taxon>
        <taxon>Capitella</taxon>
    </lineage>
</organism>
<evidence type="ECO:0000256" key="1">
    <source>
        <dbReference type="SAM" id="MobiDB-lite"/>
    </source>
</evidence>
<dbReference type="EMBL" id="KB309224">
    <property type="protein sequence ID" value="ELT95061.1"/>
    <property type="molecule type" value="Genomic_DNA"/>
</dbReference>
<feature type="region of interest" description="Disordered" evidence="1">
    <location>
        <begin position="50"/>
        <end position="128"/>
    </location>
</feature>
<dbReference type="AlphaFoldDB" id="R7TUC0"/>
<reference evidence="2 4" key="2">
    <citation type="journal article" date="2013" name="Nature">
        <title>Insights into bilaterian evolution from three spiralian genomes.</title>
        <authorList>
            <person name="Simakov O."/>
            <person name="Marletaz F."/>
            <person name="Cho S.J."/>
            <person name="Edsinger-Gonzales E."/>
            <person name="Havlak P."/>
            <person name="Hellsten U."/>
            <person name="Kuo D.H."/>
            <person name="Larsson T."/>
            <person name="Lv J."/>
            <person name="Arendt D."/>
            <person name="Savage R."/>
            <person name="Osoegawa K."/>
            <person name="de Jong P."/>
            <person name="Grimwood J."/>
            <person name="Chapman J.A."/>
            <person name="Shapiro H."/>
            <person name="Aerts A."/>
            <person name="Otillar R.P."/>
            <person name="Terry A.Y."/>
            <person name="Boore J.L."/>
            <person name="Grigoriev I.V."/>
            <person name="Lindberg D.R."/>
            <person name="Seaver E.C."/>
            <person name="Weisblat D.A."/>
            <person name="Putnam N.H."/>
            <person name="Rokhsar D.S."/>
        </authorList>
    </citation>
    <scope>NUCLEOTIDE SEQUENCE</scope>
    <source>
        <strain evidence="2 4">I ESC-2004</strain>
    </source>
</reference>
<dbReference type="EnsemblMetazoa" id="CapteT204916">
    <property type="protein sequence ID" value="CapteP204916"/>
    <property type="gene ID" value="CapteG204916"/>
</dbReference>
<evidence type="ECO:0000313" key="4">
    <source>
        <dbReference type="Proteomes" id="UP000014760"/>
    </source>
</evidence>
<sequence>MAEKMKIKVTNNDMSFKFADRSVNDGCLHVDGLQLSKCGTNKKLVTNMNLTLKGSAKGDPSRNKSRNKTAKNTERVQEIPEAMKHTGSSNGTTDDWLPTRSKRSTGKQKRQFNKTQRTPSPTRNSENTRGHCWHCCEEYHSHKNCRSVANQLKRSKILSSNSIIAFTETGLKDGDSRLIGDLCRQDTISSVYLAQ</sequence>
<dbReference type="EMBL" id="AMQN01011991">
    <property type="status" value="NOT_ANNOTATED_CDS"/>
    <property type="molecule type" value="Genomic_DNA"/>
</dbReference>
<keyword evidence="4" id="KW-1185">Reference proteome</keyword>
<proteinExistence type="predicted"/>